<gene>
    <name evidence="3" type="ORF">J2Z30_007129</name>
    <name evidence="2" type="ORF">SIRAN7994</name>
</gene>
<dbReference type="EMBL" id="LK022848">
    <property type="protein sequence ID" value="CDR13432.1"/>
    <property type="molecule type" value="Genomic_DNA"/>
</dbReference>
<dbReference type="AlphaFoldDB" id="A0A060ZYZ6"/>
<organism evidence="2">
    <name type="scientific">Streptomyces iranensis</name>
    <dbReference type="NCBI Taxonomy" id="576784"/>
    <lineage>
        <taxon>Bacteria</taxon>
        <taxon>Bacillati</taxon>
        <taxon>Actinomycetota</taxon>
        <taxon>Actinomycetes</taxon>
        <taxon>Kitasatosporales</taxon>
        <taxon>Streptomycetaceae</taxon>
        <taxon>Streptomyces</taxon>
        <taxon>Streptomyces violaceusniger group</taxon>
    </lineage>
</organism>
<reference evidence="2" key="1">
    <citation type="submission" date="2014-05" db="EMBL/GenBank/DDBJ databases">
        <authorList>
            <person name="Horn Fabian"/>
        </authorList>
    </citation>
    <scope>NUCLEOTIDE SEQUENCE</scope>
</reference>
<proteinExistence type="predicted"/>
<dbReference type="RefSeq" id="WP_209468969.1">
    <property type="nucleotide sequence ID" value="NZ_BAABDR010000086.1"/>
</dbReference>
<keyword evidence="4" id="KW-1185">Reference proteome</keyword>
<feature type="region of interest" description="Disordered" evidence="1">
    <location>
        <begin position="24"/>
        <end position="45"/>
    </location>
</feature>
<accession>A0A060ZYZ6</accession>
<dbReference type="Proteomes" id="UP000756710">
    <property type="component" value="Unassembled WGS sequence"/>
</dbReference>
<evidence type="ECO:0000256" key="1">
    <source>
        <dbReference type="SAM" id="MobiDB-lite"/>
    </source>
</evidence>
<evidence type="ECO:0000313" key="3">
    <source>
        <dbReference type="EMBL" id="MBP2066081.1"/>
    </source>
</evidence>
<evidence type="ECO:0000313" key="2">
    <source>
        <dbReference type="EMBL" id="CDR13432.1"/>
    </source>
</evidence>
<reference evidence="3 4" key="2">
    <citation type="submission" date="2021-03" db="EMBL/GenBank/DDBJ databases">
        <title>Genomic Encyclopedia of Type Strains, Phase IV (KMG-IV): sequencing the most valuable type-strain genomes for metagenomic binning, comparative biology and taxonomic classification.</title>
        <authorList>
            <person name="Goeker M."/>
        </authorList>
    </citation>
    <scope>NUCLEOTIDE SEQUENCE [LARGE SCALE GENOMIC DNA]</scope>
    <source>
        <strain evidence="3 4">DSM 41954</strain>
    </source>
</reference>
<evidence type="ECO:0000313" key="4">
    <source>
        <dbReference type="Proteomes" id="UP000756710"/>
    </source>
</evidence>
<sequence length="45" mass="4642">MPIKKLPAAAGAVVALGAVGDQHGVQQDPVAVTPHDETPRNTPWT</sequence>
<dbReference type="EMBL" id="JAGGLR010000023">
    <property type="protein sequence ID" value="MBP2066081.1"/>
    <property type="molecule type" value="Genomic_DNA"/>
</dbReference>
<dbReference type="HOGENOM" id="CLU_3205846_0_0_11"/>
<protein>
    <submittedName>
        <fullName evidence="2">Uncharacterized protein</fullName>
    </submittedName>
</protein>
<name>A0A060ZYZ6_9ACTN</name>